<dbReference type="HAMAP" id="MF_01270">
    <property type="entry name" value="AnhMurNAc_kinase"/>
    <property type="match status" value="1"/>
</dbReference>
<evidence type="ECO:0000313" key="3">
    <source>
        <dbReference type="Proteomes" id="UP000199758"/>
    </source>
</evidence>
<comment type="pathway">
    <text evidence="1">Amino-sugar metabolism; 1,6-anhydro-N-acetylmuramate degradation.</text>
</comment>
<sequence length="372" mass="38930">MPTERAIGLISGTSQDGIDAVLVEFDDGQFQRLLATHTGQYPADIRARLLTLGYEATPVTLAEYAALDRAVADAFADAALALMALAGVGPSQVRALGSHGQTVFHDAVNIGNSLQIGDPSRIAVRTGLQTVADFRRADVALGGQGAPLLPVLHHALFASDEQPRAVLNLGGIANLSLLPGTDPNAVRGFDCGPANGLMDEWAEQHLGTRYDADGALASRGTVHEPLLAALLADPYFALAPPKSTGRGYFRLDWVRARFAALDTLPAADVQRTLCELTARSALDALRGAMPDARELLVCGGGVRNGFLMQRLAALAPASLLVTSTEAHGLHPDWVEATAFAWLALQRLDGGAGNLPSVTGARRAAVLGGVFDP</sequence>
<keyword evidence="1" id="KW-0067">ATP-binding</keyword>
<dbReference type="EMBL" id="FQWZ01000002">
    <property type="protein sequence ID" value="SHG67582.1"/>
    <property type="molecule type" value="Genomic_DNA"/>
</dbReference>
<dbReference type="UniPathway" id="UPA00544"/>
<evidence type="ECO:0000313" key="2">
    <source>
        <dbReference type="EMBL" id="SHG67582.1"/>
    </source>
</evidence>
<dbReference type="GO" id="GO:0005524">
    <property type="term" value="F:ATP binding"/>
    <property type="evidence" value="ECO:0007669"/>
    <property type="project" value="UniProtKB-UniRule"/>
</dbReference>
<protein>
    <recommendedName>
        <fullName evidence="1">Anhydro-N-acetylmuramic acid kinase</fullName>
        <ecNumber evidence="1">2.7.1.170</ecNumber>
    </recommendedName>
    <alternativeName>
        <fullName evidence="1">AnhMurNAc kinase</fullName>
    </alternativeName>
</protein>
<dbReference type="RefSeq" id="WP_072894896.1">
    <property type="nucleotide sequence ID" value="NZ_FQWZ01000002.1"/>
</dbReference>
<dbReference type="Gene3D" id="3.30.420.40">
    <property type="match status" value="2"/>
</dbReference>
<dbReference type="SUPFAM" id="SSF53067">
    <property type="entry name" value="Actin-like ATPase domain"/>
    <property type="match status" value="1"/>
</dbReference>
<dbReference type="EC" id="2.7.1.170" evidence="1"/>
<dbReference type="UniPathway" id="UPA00343"/>
<feature type="binding site" evidence="1">
    <location>
        <begin position="12"/>
        <end position="19"/>
    </location>
    <ligand>
        <name>ATP</name>
        <dbReference type="ChEBI" id="CHEBI:30616"/>
    </ligand>
</feature>
<dbReference type="GO" id="GO:0097175">
    <property type="term" value="P:1,6-anhydro-N-acetyl-beta-muramic acid catabolic process"/>
    <property type="evidence" value="ECO:0007669"/>
    <property type="project" value="UniProtKB-UniRule"/>
</dbReference>
<proteinExistence type="inferred from homology"/>
<dbReference type="InterPro" id="IPR005338">
    <property type="entry name" value="Anhydro_N_Ac-Mur_kinase"/>
</dbReference>
<dbReference type="InterPro" id="IPR043129">
    <property type="entry name" value="ATPase_NBD"/>
</dbReference>
<accession>A0A1M5LR15</accession>
<reference evidence="2 3" key="1">
    <citation type="submission" date="2016-11" db="EMBL/GenBank/DDBJ databases">
        <authorList>
            <person name="Jaros S."/>
            <person name="Januszkiewicz K."/>
            <person name="Wedrychowicz H."/>
        </authorList>
    </citation>
    <scope>NUCLEOTIDE SEQUENCE [LARGE SCALE GENOMIC DNA]</scope>
    <source>
        <strain evidence="2 3">CGMCC 1.7049</strain>
    </source>
</reference>
<dbReference type="GO" id="GO:0009254">
    <property type="term" value="P:peptidoglycan turnover"/>
    <property type="evidence" value="ECO:0007669"/>
    <property type="project" value="UniProtKB-UniRule"/>
</dbReference>
<dbReference type="STRING" id="490188.SAMN04488068_1049"/>
<comment type="pathway">
    <text evidence="1">Cell wall biogenesis; peptidoglycan recycling.</text>
</comment>
<comment type="similarity">
    <text evidence="1">Belongs to the anhydro-N-acetylmuramic acid kinase family.</text>
</comment>
<dbReference type="GO" id="GO:0006040">
    <property type="term" value="P:amino sugar metabolic process"/>
    <property type="evidence" value="ECO:0007669"/>
    <property type="project" value="InterPro"/>
</dbReference>
<dbReference type="PANTHER" id="PTHR30605">
    <property type="entry name" value="ANHYDRO-N-ACETYLMURAMIC ACID KINASE"/>
    <property type="match status" value="1"/>
</dbReference>
<dbReference type="Proteomes" id="UP000199758">
    <property type="component" value="Unassembled WGS sequence"/>
</dbReference>
<gene>
    <name evidence="1" type="primary">anmK</name>
    <name evidence="2" type="ORF">SAMN04488068_1049</name>
</gene>
<evidence type="ECO:0000256" key="1">
    <source>
        <dbReference type="HAMAP-Rule" id="MF_01270"/>
    </source>
</evidence>
<dbReference type="NCBIfam" id="NF007139">
    <property type="entry name" value="PRK09585.1-3"/>
    <property type="match status" value="1"/>
</dbReference>
<name>A0A1M5LR15_9GAMM</name>
<keyword evidence="1" id="KW-0547">Nucleotide-binding</keyword>
<keyword evidence="1" id="KW-0119">Carbohydrate metabolism</keyword>
<dbReference type="Pfam" id="PF03702">
    <property type="entry name" value="AnmK"/>
    <property type="match status" value="1"/>
</dbReference>
<organism evidence="2 3">
    <name type="scientific">Hydrocarboniphaga daqingensis</name>
    <dbReference type="NCBI Taxonomy" id="490188"/>
    <lineage>
        <taxon>Bacteria</taxon>
        <taxon>Pseudomonadati</taxon>
        <taxon>Pseudomonadota</taxon>
        <taxon>Gammaproteobacteria</taxon>
        <taxon>Nevskiales</taxon>
        <taxon>Nevskiaceae</taxon>
        <taxon>Hydrocarboniphaga</taxon>
    </lineage>
</organism>
<keyword evidence="3" id="KW-1185">Reference proteome</keyword>
<dbReference type="GO" id="GO:0016773">
    <property type="term" value="F:phosphotransferase activity, alcohol group as acceptor"/>
    <property type="evidence" value="ECO:0007669"/>
    <property type="project" value="UniProtKB-UniRule"/>
</dbReference>
<dbReference type="OrthoDB" id="9763949at2"/>
<comment type="function">
    <text evidence="1">Catalyzes the specific phosphorylation of 1,6-anhydro-N-acetylmuramic acid (anhMurNAc) with the simultaneous cleavage of the 1,6-anhydro ring, generating MurNAc-6-P. Is required for the utilization of anhMurNAc either imported from the medium or derived from its own cell wall murein, and thus plays a role in cell wall recycling.</text>
</comment>
<dbReference type="GO" id="GO:0016301">
    <property type="term" value="F:kinase activity"/>
    <property type="evidence" value="ECO:0007669"/>
    <property type="project" value="UniProtKB-KW"/>
</dbReference>
<dbReference type="PANTHER" id="PTHR30605:SF0">
    <property type="entry name" value="ANHYDRO-N-ACETYLMURAMIC ACID KINASE"/>
    <property type="match status" value="1"/>
</dbReference>
<dbReference type="CDD" id="cd24050">
    <property type="entry name" value="ASKHA_NBD_ANMK"/>
    <property type="match status" value="1"/>
</dbReference>
<keyword evidence="1 2" id="KW-0418">Kinase</keyword>
<dbReference type="AlphaFoldDB" id="A0A1M5LR15"/>
<keyword evidence="1" id="KW-0808">Transferase</keyword>
<comment type="catalytic activity">
    <reaction evidence="1">
        <text>1,6-anhydro-N-acetyl-beta-muramate + ATP + H2O = N-acetyl-D-muramate 6-phosphate + ADP + H(+)</text>
        <dbReference type="Rhea" id="RHEA:24952"/>
        <dbReference type="ChEBI" id="CHEBI:15377"/>
        <dbReference type="ChEBI" id="CHEBI:15378"/>
        <dbReference type="ChEBI" id="CHEBI:30616"/>
        <dbReference type="ChEBI" id="CHEBI:58690"/>
        <dbReference type="ChEBI" id="CHEBI:58722"/>
        <dbReference type="ChEBI" id="CHEBI:456216"/>
        <dbReference type="EC" id="2.7.1.170"/>
    </reaction>
</comment>